<evidence type="ECO:0000313" key="2">
    <source>
        <dbReference type="Proteomes" id="UP000308600"/>
    </source>
</evidence>
<reference evidence="1 2" key="1">
    <citation type="journal article" date="2019" name="Nat. Ecol. Evol.">
        <title>Megaphylogeny resolves global patterns of mushroom evolution.</title>
        <authorList>
            <person name="Varga T."/>
            <person name="Krizsan K."/>
            <person name="Foldi C."/>
            <person name="Dima B."/>
            <person name="Sanchez-Garcia M."/>
            <person name="Sanchez-Ramirez S."/>
            <person name="Szollosi G.J."/>
            <person name="Szarkandi J.G."/>
            <person name="Papp V."/>
            <person name="Albert L."/>
            <person name="Andreopoulos W."/>
            <person name="Angelini C."/>
            <person name="Antonin V."/>
            <person name="Barry K.W."/>
            <person name="Bougher N.L."/>
            <person name="Buchanan P."/>
            <person name="Buyck B."/>
            <person name="Bense V."/>
            <person name="Catcheside P."/>
            <person name="Chovatia M."/>
            <person name="Cooper J."/>
            <person name="Damon W."/>
            <person name="Desjardin D."/>
            <person name="Finy P."/>
            <person name="Geml J."/>
            <person name="Haridas S."/>
            <person name="Hughes K."/>
            <person name="Justo A."/>
            <person name="Karasinski D."/>
            <person name="Kautmanova I."/>
            <person name="Kiss B."/>
            <person name="Kocsube S."/>
            <person name="Kotiranta H."/>
            <person name="LaButti K.M."/>
            <person name="Lechner B.E."/>
            <person name="Liimatainen K."/>
            <person name="Lipzen A."/>
            <person name="Lukacs Z."/>
            <person name="Mihaltcheva S."/>
            <person name="Morgado L.N."/>
            <person name="Niskanen T."/>
            <person name="Noordeloos M.E."/>
            <person name="Ohm R.A."/>
            <person name="Ortiz-Santana B."/>
            <person name="Ovrebo C."/>
            <person name="Racz N."/>
            <person name="Riley R."/>
            <person name="Savchenko A."/>
            <person name="Shiryaev A."/>
            <person name="Soop K."/>
            <person name="Spirin V."/>
            <person name="Szebenyi C."/>
            <person name="Tomsovsky M."/>
            <person name="Tulloss R.E."/>
            <person name="Uehling J."/>
            <person name="Grigoriev I.V."/>
            <person name="Vagvolgyi C."/>
            <person name="Papp T."/>
            <person name="Martin F.M."/>
            <person name="Miettinen O."/>
            <person name="Hibbett D.S."/>
            <person name="Nagy L.G."/>
        </authorList>
    </citation>
    <scope>NUCLEOTIDE SEQUENCE [LARGE SCALE GENOMIC DNA]</scope>
    <source>
        <strain evidence="1 2">NL-1719</strain>
    </source>
</reference>
<organism evidence="1 2">
    <name type="scientific">Pluteus cervinus</name>
    <dbReference type="NCBI Taxonomy" id="181527"/>
    <lineage>
        <taxon>Eukaryota</taxon>
        <taxon>Fungi</taxon>
        <taxon>Dikarya</taxon>
        <taxon>Basidiomycota</taxon>
        <taxon>Agaricomycotina</taxon>
        <taxon>Agaricomycetes</taxon>
        <taxon>Agaricomycetidae</taxon>
        <taxon>Agaricales</taxon>
        <taxon>Pluteineae</taxon>
        <taxon>Pluteaceae</taxon>
        <taxon>Pluteus</taxon>
    </lineage>
</organism>
<name>A0ACD3B6W7_9AGAR</name>
<sequence length="152" mass="16864">MGNSGSTGYGGNLEICNSTPYAWNQSYIHSYQMNSWNWPTTLGSGQCTNQYIEYDTTTGKTVSDDGGDIEYTFGNAGYKVLVQAGVLNNNYHYRMWFKNFGTTDPNFPGNPIQPGAYRDYDVGPLLSHDGTVHWHLGGSDNAFVEYTLSAKE</sequence>
<dbReference type="EMBL" id="ML208275">
    <property type="protein sequence ID" value="TFK73550.1"/>
    <property type="molecule type" value="Genomic_DNA"/>
</dbReference>
<feature type="non-terminal residue" evidence="1">
    <location>
        <position position="152"/>
    </location>
</feature>
<protein>
    <submittedName>
        <fullName evidence="1">Uncharacterized protein</fullName>
    </submittedName>
</protein>
<keyword evidence="2" id="KW-1185">Reference proteome</keyword>
<accession>A0ACD3B6W7</accession>
<gene>
    <name evidence="1" type="ORF">BDN72DRAFT_834713</name>
</gene>
<evidence type="ECO:0000313" key="1">
    <source>
        <dbReference type="EMBL" id="TFK73550.1"/>
    </source>
</evidence>
<proteinExistence type="predicted"/>
<dbReference type="Proteomes" id="UP000308600">
    <property type="component" value="Unassembled WGS sequence"/>
</dbReference>